<dbReference type="OMA" id="NELACSE"/>
<dbReference type="InterPro" id="IPR027417">
    <property type="entry name" value="P-loop_NTPase"/>
</dbReference>
<evidence type="ECO:0000259" key="11">
    <source>
        <dbReference type="PROSITE" id="PS50893"/>
    </source>
</evidence>
<proteinExistence type="predicted"/>
<dbReference type="AlphaFoldDB" id="A0A0G4FUB3"/>
<feature type="transmembrane region" description="Helical" evidence="10">
    <location>
        <begin position="420"/>
        <end position="437"/>
    </location>
</feature>
<name>A0A0G4FUB3_VITBC</name>
<sequence>MADRGLARHDPITVCAKDLSYWIVTNRKHQTKKQIIKDVDLIVRPGQLLAIMGPSGSGKTTLINLIAGRVTGGERKGDVYFNGQANPSNRQKFVSYVMQSDCLLDFLTVEETLRLNAALKLKKCSKYERNDRVERVINELGLDRCRRTLVGGSASKGISGGEKKRVSIAIELLDDPALLCLDEPTSGLDAALAYDMLKLLVQLARAGRTIICTVHQPRSQVFALFDQLLLLSRGSVVYQGPAVKADEWFEQLGYPCPAHFNPADFLLDLLTESRSSNNSNTHTTSTPRTSTPKDAFSSVAPDAVTDRTDDTEKGTALAIINKEKEEQAVNGRFSVSSSTIDTFPSLFAASPMAQTIAANIKHNLDKQKSQTLPCARSSGLMQARNWLADGVASFAREAGILTQRMVLNSIRNPMKTFADIMQNCFLGFVLGAVFWQLGDESFSDAQNRAGAFFFVAINFAFGTLSVLTTFPPERALLNRDTANGIHGVLSYFVAKDVGELLFTHFPPTLFCCIFYWMCGMRPDFVSFLLFVLVSNLCIFAAFGVTLLIGAATPSADIGTIITDLTLIVFILNGGFFLKDADIPPWVGWIKWISFIRYTFMGYMLVEFEGDDSRFQEGIGGGEGVLEFYGLQHETFAATCLTLFGLGIGFRVLAFFCLKHLNRKQGLELRKHAFCMHAGRGPDASARRRSQQKMLWSSRAARPEPNLNGVVRTQQAIAEASPTPPSPTHNAQSGSSALGASRSDDKAASQPPLAAATTPLWVSYPSPIPSPAAPPYSRVLYTSAAPGSPHPHYDAVARAEMENRLARLRNELSAMQREKEHADTMARQASQQLEGERLKYFELSAQKTHTERTVAADKQRLAGLTNEVNEFKQKMDSLKGENSQLTQKIASLKSQLSESQTAQQTDRQLKDQLQQKEGQLQKVKKENAQLRGECTAVQAEIASSKRDGALLCKKMESRLDASQGRISSLESELARANRELLNAEGLLTKYKNEEAKLVEELKQREHKMKQNVDTLNELACSEKRYKEKSTGLTEQNKHLKSAIDTLAADLERCLFRSKRGACGSENVDIQLASFGIDCPISYSWM</sequence>
<dbReference type="PROSITE" id="PS00211">
    <property type="entry name" value="ABC_TRANSPORTER_1"/>
    <property type="match status" value="1"/>
</dbReference>
<dbReference type="Gene3D" id="1.10.287.1490">
    <property type="match status" value="1"/>
</dbReference>
<dbReference type="InterPro" id="IPR017871">
    <property type="entry name" value="ABC_transporter-like_CS"/>
</dbReference>
<dbReference type="PROSITE" id="PS50893">
    <property type="entry name" value="ABC_TRANSPORTER_2"/>
    <property type="match status" value="1"/>
</dbReference>
<keyword evidence="3 10" id="KW-0812">Transmembrane</keyword>
<keyword evidence="7 10" id="KW-0472">Membrane</keyword>
<dbReference type="SMART" id="SM00382">
    <property type="entry name" value="AAA"/>
    <property type="match status" value="1"/>
</dbReference>
<dbReference type="InterPro" id="IPR013525">
    <property type="entry name" value="ABC2_TM"/>
</dbReference>
<feature type="transmembrane region" description="Helical" evidence="10">
    <location>
        <begin position="525"/>
        <end position="551"/>
    </location>
</feature>
<keyword evidence="5" id="KW-0067">ATP-binding</keyword>
<dbReference type="InterPro" id="IPR003593">
    <property type="entry name" value="AAA+_ATPase"/>
</dbReference>
<keyword evidence="13" id="KW-1185">Reference proteome</keyword>
<evidence type="ECO:0000256" key="2">
    <source>
        <dbReference type="ARBA" id="ARBA00022448"/>
    </source>
</evidence>
<evidence type="ECO:0000256" key="8">
    <source>
        <dbReference type="SAM" id="Coils"/>
    </source>
</evidence>
<feature type="region of interest" description="Disordered" evidence="9">
    <location>
        <begin position="276"/>
        <end position="311"/>
    </location>
</feature>
<dbReference type="GO" id="GO:0005524">
    <property type="term" value="F:ATP binding"/>
    <property type="evidence" value="ECO:0007669"/>
    <property type="project" value="UniProtKB-KW"/>
</dbReference>
<feature type="domain" description="ABC transporter" evidence="11">
    <location>
        <begin position="14"/>
        <end position="258"/>
    </location>
</feature>
<evidence type="ECO:0000256" key="5">
    <source>
        <dbReference type="ARBA" id="ARBA00022840"/>
    </source>
</evidence>
<dbReference type="GO" id="GO:0140359">
    <property type="term" value="F:ABC-type transporter activity"/>
    <property type="evidence" value="ECO:0007669"/>
    <property type="project" value="InterPro"/>
</dbReference>
<keyword evidence="4" id="KW-0547">Nucleotide-binding</keyword>
<keyword evidence="2" id="KW-0813">Transport</keyword>
<dbReference type="Pfam" id="PF01061">
    <property type="entry name" value="ABC2_membrane"/>
    <property type="match status" value="1"/>
</dbReference>
<evidence type="ECO:0000256" key="3">
    <source>
        <dbReference type="ARBA" id="ARBA00022692"/>
    </source>
</evidence>
<evidence type="ECO:0000256" key="4">
    <source>
        <dbReference type="ARBA" id="ARBA00022741"/>
    </source>
</evidence>
<dbReference type="InterPro" id="IPR050352">
    <property type="entry name" value="ABCG_transporters"/>
</dbReference>
<feature type="transmembrane region" description="Helical" evidence="10">
    <location>
        <begin position="635"/>
        <end position="657"/>
    </location>
</feature>
<dbReference type="PhylomeDB" id="A0A0G4FUB3"/>
<dbReference type="Proteomes" id="UP000041254">
    <property type="component" value="Unassembled WGS sequence"/>
</dbReference>
<evidence type="ECO:0000313" key="12">
    <source>
        <dbReference type="EMBL" id="CEM18302.1"/>
    </source>
</evidence>
<dbReference type="InterPro" id="IPR003439">
    <property type="entry name" value="ABC_transporter-like_ATP-bd"/>
</dbReference>
<dbReference type="EMBL" id="CDMY01000499">
    <property type="protein sequence ID" value="CEM18302.1"/>
    <property type="molecule type" value="Genomic_DNA"/>
</dbReference>
<keyword evidence="8" id="KW-0175">Coiled coil</keyword>
<dbReference type="PANTHER" id="PTHR48041">
    <property type="entry name" value="ABC TRANSPORTER G FAMILY MEMBER 28"/>
    <property type="match status" value="1"/>
</dbReference>
<feature type="coiled-coil region" evidence="8">
    <location>
        <begin position="797"/>
        <end position="1017"/>
    </location>
</feature>
<dbReference type="PANTHER" id="PTHR48041:SF139">
    <property type="entry name" value="PROTEIN SCARLET"/>
    <property type="match status" value="1"/>
</dbReference>
<accession>A0A0G4FUB3</accession>
<feature type="transmembrane region" description="Helical" evidence="10">
    <location>
        <begin position="588"/>
        <end position="605"/>
    </location>
</feature>
<evidence type="ECO:0000256" key="9">
    <source>
        <dbReference type="SAM" id="MobiDB-lite"/>
    </source>
</evidence>
<dbReference type="GO" id="GO:0016020">
    <property type="term" value="C:membrane"/>
    <property type="evidence" value="ECO:0007669"/>
    <property type="project" value="UniProtKB-SubCell"/>
</dbReference>
<evidence type="ECO:0000256" key="6">
    <source>
        <dbReference type="ARBA" id="ARBA00022989"/>
    </source>
</evidence>
<keyword evidence="6 10" id="KW-1133">Transmembrane helix</keyword>
<feature type="compositionally biased region" description="Low complexity" evidence="9">
    <location>
        <begin position="276"/>
        <end position="292"/>
    </location>
</feature>
<dbReference type="Pfam" id="PF00005">
    <property type="entry name" value="ABC_tran"/>
    <property type="match status" value="1"/>
</dbReference>
<protein>
    <recommendedName>
        <fullName evidence="11">ABC transporter domain-containing protein</fullName>
    </recommendedName>
</protein>
<dbReference type="OrthoDB" id="184675at2759"/>
<comment type="subcellular location">
    <subcellularLocation>
        <location evidence="1">Membrane</location>
        <topology evidence="1">Multi-pass membrane protein</topology>
    </subcellularLocation>
</comment>
<gene>
    <name evidence="12" type="ORF">Vbra_16200</name>
</gene>
<evidence type="ECO:0000313" key="13">
    <source>
        <dbReference type="Proteomes" id="UP000041254"/>
    </source>
</evidence>
<dbReference type="Gene3D" id="3.40.50.300">
    <property type="entry name" value="P-loop containing nucleotide triphosphate hydrolases"/>
    <property type="match status" value="1"/>
</dbReference>
<dbReference type="GO" id="GO:0016887">
    <property type="term" value="F:ATP hydrolysis activity"/>
    <property type="evidence" value="ECO:0007669"/>
    <property type="project" value="InterPro"/>
</dbReference>
<organism evidence="12 13">
    <name type="scientific">Vitrella brassicaformis (strain CCMP3155)</name>
    <dbReference type="NCBI Taxonomy" id="1169540"/>
    <lineage>
        <taxon>Eukaryota</taxon>
        <taxon>Sar</taxon>
        <taxon>Alveolata</taxon>
        <taxon>Colpodellida</taxon>
        <taxon>Vitrellaceae</taxon>
        <taxon>Vitrella</taxon>
    </lineage>
</organism>
<evidence type="ECO:0000256" key="1">
    <source>
        <dbReference type="ARBA" id="ARBA00004141"/>
    </source>
</evidence>
<evidence type="ECO:0000256" key="10">
    <source>
        <dbReference type="SAM" id="Phobius"/>
    </source>
</evidence>
<dbReference type="VEuPathDB" id="CryptoDB:Vbra_16200"/>
<feature type="transmembrane region" description="Helical" evidence="10">
    <location>
        <begin position="557"/>
        <end position="576"/>
    </location>
</feature>
<feature type="transmembrane region" description="Helical" evidence="10">
    <location>
        <begin position="500"/>
        <end position="518"/>
    </location>
</feature>
<reference evidence="12 13" key="1">
    <citation type="submission" date="2014-11" db="EMBL/GenBank/DDBJ databases">
        <authorList>
            <person name="Zhu J."/>
            <person name="Qi W."/>
            <person name="Song R."/>
        </authorList>
    </citation>
    <scope>NUCLEOTIDE SEQUENCE [LARGE SCALE GENOMIC DNA]</scope>
</reference>
<feature type="transmembrane region" description="Helical" evidence="10">
    <location>
        <begin position="449"/>
        <end position="470"/>
    </location>
</feature>
<dbReference type="InParanoid" id="A0A0G4FUB3"/>
<feature type="compositionally biased region" description="Polar residues" evidence="9">
    <location>
        <begin position="727"/>
        <end position="737"/>
    </location>
</feature>
<evidence type="ECO:0000256" key="7">
    <source>
        <dbReference type="ARBA" id="ARBA00023136"/>
    </source>
</evidence>
<feature type="region of interest" description="Disordered" evidence="9">
    <location>
        <begin position="678"/>
        <end position="751"/>
    </location>
</feature>
<dbReference type="SUPFAM" id="SSF52540">
    <property type="entry name" value="P-loop containing nucleoside triphosphate hydrolases"/>
    <property type="match status" value="1"/>
</dbReference>
<dbReference type="STRING" id="1169540.A0A0G4FUB3"/>